<dbReference type="GO" id="GO:0016887">
    <property type="term" value="F:ATP hydrolysis activity"/>
    <property type="evidence" value="ECO:0007669"/>
    <property type="project" value="InterPro"/>
</dbReference>
<dbReference type="Gene3D" id="3.40.50.300">
    <property type="entry name" value="P-loop containing nucleotide triphosphate hydrolases"/>
    <property type="match status" value="1"/>
</dbReference>
<comment type="caution">
    <text evidence="4">The sequence shown here is derived from an EMBL/GenBank/DDBJ whole genome shotgun (WGS) entry which is preliminary data.</text>
</comment>
<dbReference type="InterPro" id="IPR020936">
    <property type="entry name" value="TrhO"/>
</dbReference>
<dbReference type="Pfam" id="PF13401">
    <property type="entry name" value="AAA_22"/>
    <property type="match status" value="1"/>
</dbReference>
<dbReference type="InterPro" id="IPR040503">
    <property type="entry name" value="TRHO_N"/>
</dbReference>
<dbReference type="SMART" id="SM00450">
    <property type="entry name" value="RHOD"/>
    <property type="match status" value="1"/>
</dbReference>
<sequence length="661" mass="73115">MRGQEVSTVATDVAQSGGPSKTSYVNSSAYGFCVFPAAQLSELKQRLQQVAATLGNEQLRGTILLSEEGVNIRLSGISDAVDAMKTAIASLHSDIRGLEFKDSYSDRLTLPRMLVKIKKEVISMGISEVNPAMHGLAAHVTAEEFKDWMDHGKDMMILDTRNDYEVRLGTFENAVDLNIKSFRAFPDEARVQLQQVPKEKPIVMFCTGGVRCEKASYALLNEGHKEVYQLEGGILKYFEKVGGAHYKGDCYIFDERVALTPDLTEAATVSCFTFTCQTLKTPQKITATEISTIKCVGICRTLQYATIASTAADDAQSVLQRISTGQTLSINPPIVGRSKEHQIVRQVMQEDANDGSLFIIGPPGTGKSSSVDQLLTEQNYEVVQAATKKKRGVSNKVAVKLNCSTFADPSALYTAVVEQVRRATSWKVPEQLDPYLLDAFIVAHRQHKSITKHQSVVVVLDEVDQLLRLPVRMQPTVKEVLRFFVRWAAIAPRDVKFLGIMNGVDMYEQVSRIHDESSDAQIPRVIFGSYSHENLLLILQNFVQSAMSFDSTKELVSTYVESRAIELIARKVASRDGDARRAISLLQQCARHALQRSSSADNPDTPVKVTLRDVLQFANCKFLADVRSHRFSHGIGISLSRWFALVAVHSQKSRDASGDAS</sequence>
<dbReference type="InterPro" id="IPR036873">
    <property type="entry name" value="Rhodanese-like_dom_sf"/>
</dbReference>
<dbReference type="PANTHER" id="PTHR43268:SF3">
    <property type="entry name" value="RHODANESE-LIKE DOMAIN-CONTAINING PROTEIN 7-RELATED"/>
    <property type="match status" value="1"/>
</dbReference>
<dbReference type="Proteomes" id="UP000284657">
    <property type="component" value="Unassembled WGS sequence"/>
</dbReference>
<name>A0A3F2RI88_9STRA</name>
<dbReference type="AlphaFoldDB" id="A0A3F2RI88"/>
<dbReference type="InterPro" id="IPR001763">
    <property type="entry name" value="Rhodanese-like_dom"/>
</dbReference>
<dbReference type="PROSITE" id="PS50206">
    <property type="entry name" value="RHODANESE_3"/>
    <property type="match status" value="1"/>
</dbReference>
<protein>
    <recommendedName>
        <fullName evidence="2">Rhodanese domain-containing protein</fullName>
    </recommendedName>
</protein>
<dbReference type="EMBL" id="MBDO02000302">
    <property type="protein sequence ID" value="RLN57577.1"/>
    <property type="molecule type" value="Genomic_DNA"/>
</dbReference>
<evidence type="ECO:0000313" key="3">
    <source>
        <dbReference type="EMBL" id="RLN48030.1"/>
    </source>
</evidence>
<dbReference type="Gene3D" id="3.30.70.100">
    <property type="match status" value="1"/>
</dbReference>
<dbReference type="Gene3D" id="1.10.8.60">
    <property type="match status" value="1"/>
</dbReference>
<gene>
    <name evidence="3" type="ORF">BBJ29_005104</name>
    <name evidence="4" type="ORF">BBP00_00007446</name>
</gene>
<dbReference type="OrthoDB" id="25002at2759"/>
<evidence type="ECO:0000256" key="1">
    <source>
        <dbReference type="SAM" id="MobiDB-lite"/>
    </source>
</evidence>
<dbReference type="Pfam" id="PF17773">
    <property type="entry name" value="UPF0176_N"/>
    <property type="match status" value="1"/>
</dbReference>
<dbReference type="Gene3D" id="3.40.250.10">
    <property type="entry name" value="Rhodanese-like domain"/>
    <property type="match status" value="1"/>
</dbReference>
<proteinExistence type="predicted"/>
<evidence type="ECO:0000259" key="2">
    <source>
        <dbReference type="PROSITE" id="PS50206"/>
    </source>
</evidence>
<dbReference type="InterPro" id="IPR027417">
    <property type="entry name" value="P-loop_NTPase"/>
</dbReference>
<feature type="region of interest" description="Disordered" evidence="1">
    <location>
        <begin position="1"/>
        <end position="20"/>
    </location>
</feature>
<dbReference type="SUPFAM" id="SSF52821">
    <property type="entry name" value="Rhodanese/Cell cycle control phosphatase"/>
    <property type="match status" value="1"/>
</dbReference>
<dbReference type="PANTHER" id="PTHR43268">
    <property type="entry name" value="THIOSULFATE SULFURTRANSFERASE/RHODANESE-LIKE DOMAIN-CONTAINING PROTEIN 2"/>
    <property type="match status" value="1"/>
</dbReference>
<evidence type="ECO:0000313" key="4">
    <source>
        <dbReference type="EMBL" id="RLN57577.1"/>
    </source>
</evidence>
<dbReference type="Proteomes" id="UP000277300">
    <property type="component" value="Unassembled WGS sequence"/>
</dbReference>
<dbReference type="CDD" id="cd01518">
    <property type="entry name" value="RHOD_YceA"/>
    <property type="match status" value="1"/>
</dbReference>
<dbReference type="InterPro" id="IPR049945">
    <property type="entry name" value="AAA_22"/>
</dbReference>
<evidence type="ECO:0000313" key="5">
    <source>
        <dbReference type="Proteomes" id="UP000277300"/>
    </source>
</evidence>
<accession>A0A3F2RI88</accession>
<dbReference type="Pfam" id="PF00581">
    <property type="entry name" value="Rhodanese"/>
    <property type="match status" value="1"/>
</dbReference>
<dbReference type="SUPFAM" id="SSF52540">
    <property type="entry name" value="P-loop containing nucleoside triphosphate hydrolases"/>
    <property type="match status" value="1"/>
</dbReference>
<dbReference type="EMBL" id="MBAD02002368">
    <property type="protein sequence ID" value="RLN48030.1"/>
    <property type="molecule type" value="Genomic_DNA"/>
</dbReference>
<feature type="domain" description="Rhodanese" evidence="2">
    <location>
        <begin position="151"/>
        <end position="246"/>
    </location>
</feature>
<reference evidence="5 6" key="1">
    <citation type="submission" date="2018-07" db="EMBL/GenBank/DDBJ databases">
        <title>Genome sequencing of oomycete isolates from Chile give support for New Zealand origin for Phytophthora kernoviae and make available the first Nothophytophthora sp. genome.</title>
        <authorList>
            <person name="Studholme D.J."/>
            <person name="Sanfuentes E."/>
            <person name="Panda P."/>
            <person name="Hill R."/>
            <person name="Sambles C."/>
            <person name="Grant M."/>
            <person name="Williams N.M."/>
            <person name="Mcdougal R.L."/>
        </authorList>
    </citation>
    <scope>NUCLEOTIDE SEQUENCE [LARGE SCALE GENOMIC DNA]</scope>
    <source>
        <strain evidence="4">Chile6</strain>
        <strain evidence="3">Chile7</strain>
    </source>
</reference>
<organism evidence="4 5">
    <name type="scientific">Phytophthora kernoviae</name>
    <dbReference type="NCBI Taxonomy" id="325452"/>
    <lineage>
        <taxon>Eukaryota</taxon>
        <taxon>Sar</taxon>
        <taxon>Stramenopiles</taxon>
        <taxon>Oomycota</taxon>
        <taxon>Peronosporomycetes</taxon>
        <taxon>Peronosporales</taxon>
        <taxon>Peronosporaceae</taxon>
        <taxon>Phytophthora</taxon>
    </lineage>
</organism>
<evidence type="ECO:0000313" key="6">
    <source>
        <dbReference type="Proteomes" id="UP000284657"/>
    </source>
</evidence>